<sequence length="48" mass="5841">MWWVFQKSICTRPFIKVEKLKGVLRNIARFLGRFMMSYFSWVNANALR</sequence>
<evidence type="ECO:0000313" key="2">
    <source>
        <dbReference type="Proteomes" id="UP001348817"/>
    </source>
</evidence>
<keyword evidence="2" id="KW-1185">Reference proteome</keyword>
<reference evidence="1 2" key="1">
    <citation type="submission" date="2021-12" db="EMBL/GenBank/DDBJ databases">
        <title>Genome sequencing of bacteria with rrn-lacking chromosome and rrn-plasmid.</title>
        <authorList>
            <person name="Anda M."/>
            <person name="Iwasaki W."/>
        </authorList>
    </citation>
    <scope>NUCLEOTIDE SEQUENCE [LARGE SCALE GENOMIC DNA]</scope>
    <source>
        <strain evidence="1 2">DSM 100852</strain>
    </source>
</reference>
<organism evidence="1 2">
    <name type="scientific">Fulvitalea axinellae</name>
    <dbReference type="NCBI Taxonomy" id="1182444"/>
    <lineage>
        <taxon>Bacteria</taxon>
        <taxon>Pseudomonadati</taxon>
        <taxon>Bacteroidota</taxon>
        <taxon>Cytophagia</taxon>
        <taxon>Cytophagales</taxon>
        <taxon>Persicobacteraceae</taxon>
        <taxon>Fulvitalea</taxon>
    </lineage>
</organism>
<name>A0AAU9CXB8_9BACT</name>
<protein>
    <recommendedName>
        <fullName evidence="3">Transposase DDE domain-containing protein</fullName>
    </recommendedName>
</protein>
<proteinExistence type="predicted"/>
<gene>
    <name evidence="1" type="ORF">FUAX_06600</name>
</gene>
<evidence type="ECO:0000313" key="1">
    <source>
        <dbReference type="EMBL" id="BDD08228.1"/>
    </source>
</evidence>
<dbReference type="KEGG" id="fax:FUAX_06600"/>
<evidence type="ECO:0008006" key="3">
    <source>
        <dbReference type="Google" id="ProtNLM"/>
    </source>
</evidence>
<dbReference type="EMBL" id="AP025314">
    <property type="protein sequence ID" value="BDD08228.1"/>
    <property type="molecule type" value="Genomic_DNA"/>
</dbReference>
<dbReference type="AlphaFoldDB" id="A0AAU9CXB8"/>
<accession>A0AAU9CXB8</accession>
<dbReference type="Proteomes" id="UP001348817">
    <property type="component" value="Chromosome"/>
</dbReference>